<organism evidence="3 4">
    <name type="scientific">Geotrichum candidum</name>
    <name type="common">Oospora lactis</name>
    <name type="synonym">Dipodascus geotrichum</name>
    <dbReference type="NCBI Taxonomy" id="1173061"/>
    <lineage>
        <taxon>Eukaryota</taxon>
        <taxon>Fungi</taxon>
        <taxon>Dikarya</taxon>
        <taxon>Ascomycota</taxon>
        <taxon>Saccharomycotina</taxon>
        <taxon>Dipodascomycetes</taxon>
        <taxon>Dipodascales</taxon>
        <taxon>Dipodascaceae</taxon>
        <taxon>Geotrichum</taxon>
    </lineage>
</organism>
<feature type="compositionally biased region" description="Low complexity" evidence="1">
    <location>
        <begin position="102"/>
        <end position="119"/>
    </location>
</feature>
<reference evidence="3" key="1">
    <citation type="journal article" date="2020" name="Front. Microbiol.">
        <title>Phenotypic and Genetic Characterization of the Cheese Ripening Yeast Geotrichum candidum.</title>
        <authorList>
            <person name="Perkins V."/>
            <person name="Vignola S."/>
            <person name="Lessard M.H."/>
            <person name="Plante P.L."/>
            <person name="Corbeil J."/>
            <person name="Dugat-Bony E."/>
            <person name="Frenette M."/>
            <person name="Labrie S."/>
        </authorList>
    </citation>
    <scope>NUCLEOTIDE SEQUENCE</scope>
    <source>
        <strain evidence="3">LMA-70</strain>
    </source>
</reference>
<reference evidence="3" key="2">
    <citation type="submission" date="2020-01" db="EMBL/GenBank/DDBJ databases">
        <authorList>
            <person name="Perkins V."/>
            <person name="Lessard M.-H."/>
            <person name="Dugat-Bony E."/>
            <person name="Frenette M."/>
            <person name="Labrie S."/>
        </authorList>
    </citation>
    <scope>NUCLEOTIDE SEQUENCE</scope>
    <source>
        <strain evidence="3">LMA-70</strain>
    </source>
</reference>
<dbReference type="SUPFAM" id="SSF50729">
    <property type="entry name" value="PH domain-like"/>
    <property type="match status" value="2"/>
</dbReference>
<feature type="compositionally biased region" description="Low complexity" evidence="1">
    <location>
        <begin position="357"/>
        <end position="366"/>
    </location>
</feature>
<feature type="compositionally biased region" description="Basic and acidic residues" evidence="1">
    <location>
        <begin position="422"/>
        <end position="432"/>
    </location>
</feature>
<dbReference type="PROSITE" id="PS50003">
    <property type="entry name" value="PH_DOMAIN"/>
    <property type="match status" value="2"/>
</dbReference>
<feature type="compositionally biased region" description="Polar residues" evidence="1">
    <location>
        <begin position="18"/>
        <end position="27"/>
    </location>
</feature>
<feature type="region of interest" description="Disordered" evidence="1">
    <location>
        <begin position="1"/>
        <end position="128"/>
    </location>
</feature>
<sequence length="587" mass="62312">MAETADFLQPFFFPTPASRPSSNTISIPKTLREYPFPPICNNNNNNNNNNSSSSSNSPDTTTIRPRNHASPSLVFKSTSPIMGPLNPNRASKSISVVPQPQPRRSMSSSPATTTTTAATTPPPLAGNAEETMSGWLLKRSKNLQKSWKRNWFVLRESPNNNGNDEANGRGAQLVYYKDQREYKPKNIINTADILAVVAMEPTHFAIFTDRKDYHLRADTVAECAQWVAKLKKIVERNNIGLASPAPTATSATTAPTSATAPASATTNTTGSTYGLSQSVPTAAISATPAIPISGSGARPSSGFFSSHMGNSPGGGSSLFAHSISPSSRSGIAAASPESYPGSDYFLSPDEDPEHSLPSPATDSFPFSSPPTAPAMAMAMAGSPTSGSGISTSSSPPLRGGSTKKKKRASMLGLPRPSFSVSHNHDSAAKNDEETSAAAVIIQALESGLVEGYNKKNHYRHWRQQLLVLTHAGLYVYRMRHSVDSTAAAVAGDTRLLHVIPLDCLVDASEAVPAVSKSTGKAYVFELIAAFPSPTMPATHVTSTTAVSPISAGPEPRLRRLRFAVATEHDLVRWLAALKLAIDQHPGL</sequence>
<feature type="compositionally biased region" description="Low complexity" evidence="1">
    <location>
        <begin position="373"/>
        <end position="396"/>
    </location>
</feature>
<evidence type="ECO:0000256" key="1">
    <source>
        <dbReference type="SAM" id="MobiDB-lite"/>
    </source>
</evidence>
<dbReference type="PANTHER" id="PTHR14336">
    <property type="entry name" value="TANDEM PH DOMAIN CONTAINING PROTEIN"/>
    <property type="match status" value="1"/>
</dbReference>
<dbReference type="EMBL" id="QQZK01000073">
    <property type="protein sequence ID" value="KAF5098479.1"/>
    <property type="molecule type" value="Genomic_DNA"/>
</dbReference>
<feature type="compositionally biased region" description="Low complexity" evidence="1">
    <location>
        <begin position="41"/>
        <end position="57"/>
    </location>
</feature>
<dbReference type="Gene3D" id="2.30.29.30">
    <property type="entry name" value="Pleckstrin-homology domain (PH domain)/Phosphotyrosine-binding domain (PTB)"/>
    <property type="match status" value="2"/>
</dbReference>
<evidence type="ECO:0000259" key="2">
    <source>
        <dbReference type="PROSITE" id="PS50003"/>
    </source>
</evidence>
<dbReference type="AlphaFoldDB" id="A0A9P5G435"/>
<comment type="caution">
    <text evidence="3">The sequence shown here is derived from an EMBL/GenBank/DDBJ whole genome shotgun (WGS) entry which is preliminary data.</text>
</comment>
<feature type="region of interest" description="Disordered" evidence="1">
    <location>
        <begin position="242"/>
        <end position="271"/>
    </location>
</feature>
<proteinExistence type="predicted"/>
<evidence type="ECO:0000313" key="4">
    <source>
        <dbReference type="Proteomes" id="UP000750522"/>
    </source>
</evidence>
<evidence type="ECO:0000313" key="3">
    <source>
        <dbReference type="EMBL" id="KAF5098479.1"/>
    </source>
</evidence>
<feature type="region of interest" description="Disordered" evidence="1">
    <location>
        <begin position="316"/>
        <end position="432"/>
    </location>
</feature>
<dbReference type="InterPro" id="IPR011993">
    <property type="entry name" value="PH-like_dom_sf"/>
</dbReference>
<dbReference type="InterPro" id="IPR001849">
    <property type="entry name" value="PH_domain"/>
</dbReference>
<gene>
    <name evidence="3" type="ORF">DV451_003384</name>
</gene>
<feature type="domain" description="PH" evidence="2">
    <location>
        <begin position="129"/>
        <end position="235"/>
    </location>
</feature>
<dbReference type="Proteomes" id="UP000750522">
    <property type="component" value="Unassembled WGS sequence"/>
</dbReference>
<name>A0A9P5G435_GEOCN</name>
<feature type="domain" description="PH" evidence="2">
    <location>
        <begin position="442"/>
        <end position="582"/>
    </location>
</feature>
<dbReference type="InterPro" id="IPR051707">
    <property type="entry name" value="PI-Interact_SigTrans_Reg"/>
</dbReference>
<accession>A0A9P5G435</accession>
<dbReference type="Pfam" id="PF00169">
    <property type="entry name" value="PH"/>
    <property type="match status" value="1"/>
</dbReference>
<dbReference type="SMART" id="SM00233">
    <property type="entry name" value="PH"/>
    <property type="match status" value="2"/>
</dbReference>
<protein>
    <recommendedName>
        <fullName evidence="2">PH domain-containing protein</fullName>
    </recommendedName>
</protein>